<proteinExistence type="predicted"/>
<dbReference type="WBParaSite" id="HCON_00071395-00001">
    <property type="protein sequence ID" value="HCON_00071395-00001"/>
    <property type="gene ID" value="HCON_00071395"/>
</dbReference>
<reference evidence="2" key="1">
    <citation type="submission" date="2020-12" db="UniProtKB">
        <authorList>
            <consortium name="WormBaseParasite"/>
        </authorList>
    </citation>
    <scope>IDENTIFICATION</scope>
    <source>
        <strain evidence="2">MHco3</strain>
    </source>
</reference>
<dbReference type="AlphaFoldDB" id="A0A7I4YC32"/>
<organism evidence="1 2">
    <name type="scientific">Haemonchus contortus</name>
    <name type="common">Barber pole worm</name>
    <dbReference type="NCBI Taxonomy" id="6289"/>
    <lineage>
        <taxon>Eukaryota</taxon>
        <taxon>Metazoa</taxon>
        <taxon>Ecdysozoa</taxon>
        <taxon>Nematoda</taxon>
        <taxon>Chromadorea</taxon>
        <taxon>Rhabditida</taxon>
        <taxon>Rhabditina</taxon>
        <taxon>Rhabditomorpha</taxon>
        <taxon>Strongyloidea</taxon>
        <taxon>Trichostrongylidae</taxon>
        <taxon>Haemonchus</taxon>
    </lineage>
</organism>
<evidence type="ECO:0000313" key="1">
    <source>
        <dbReference type="Proteomes" id="UP000025227"/>
    </source>
</evidence>
<accession>A0A7I4YC32</accession>
<keyword evidence="1" id="KW-1185">Reference proteome</keyword>
<evidence type="ECO:0000313" key="2">
    <source>
        <dbReference type="WBParaSite" id="HCON_00071395-00001"/>
    </source>
</evidence>
<dbReference type="Proteomes" id="UP000025227">
    <property type="component" value="Unplaced"/>
</dbReference>
<name>A0A7I4YC32_HAECO</name>
<protein>
    <submittedName>
        <fullName evidence="2">Uncharacterized protein</fullName>
    </submittedName>
</protein>
<sequence length="81" mass="9347">MVSGLFSDSMLYFTLEKLLKRCWLTYDMIKKKVKQKLFKCLDAFHPFVPTANESMEESAFTRCALTTSTALLRAAVTDDWI</sequence>